<dbReference type="SUPFAM" id="SSF103473">
    <property type="entry name" value="MFS general substrate transporter"/>
    <property type="match status" value="1"/>
</dbReference>
<keyword evidence="4 6" id="KW-1133">Transmembrane helix</keyword>
<evidence type="ECO:0000259" key="7">
    <source>
        <dbReference type="PROSITE" id="PS50850"/>
    </source>
</evidence>
<dbReference type="InterPro" id="IPR036259">
    <property type="entry name" value="MFS_trans_sf"/>
</dbReference>
<keyword evidence="5 6" id="KW-0472">Membrane</keyword>
<comment type="subcellular location">
    <subcellularLocation>
        <location evidence="1">Membrane</location>
        <topology evidence="1">Multi-pass membrane protein</topology>
    </subcellularLocation>
</comment>
<evidence type="ECO:0000256" key="5">
    <source>
        <dbReference type="ARBA" id="ARBA00023136"/>
    </source>
</evidence>
<keyword evidence="9" id="KW-1185">Reference proteome</keyword>
<keyword evidence="2" id="KW-0813">Transport</keyword>
<sequence length="163" mass="18845">MVSHDKKDNEVVMLEQQRTNDDFPEKSVPAIAKVDYSGAYEKTDPREIALVKKLDRWIMPMLWSMYWLNYLDRNAIALARLDDLEEDLNLTSTQYQTCVSILFVGYLLGQIPSNMFLNRTRPSRYMGICMMLWAVVSALTALSKDFKGLLLTRFFLGVTEAPY</sequence>
<evidence type="ECO:0000256" key="2">
    <source>
        <dbReference type="ARBA" id="ARBA00022448"/>
    </source>
</evidence>
<name>A0A9P5C475_9PLEO</name>
<dbReference type="InterPro" id="IPR020846">
    <property type="entry name" value="MFS_dom"/>
</dbReference>
<dbReference type="InterPro" id="IPR011701">
    <property type="entry name" value="MFS"/>
</dbReference>
<evidence type="ECO:0000256" key="6">
    <source>
        <dbReference type="SAM" id="Phobius"/>
    </source>
</evidence>
<dbReference type="OrthoDB" id="2250022at2759"/>
<evidence type="ECO:0000313" key="9">
    <source>
        <dbReference type="Proteomes" id="UP000758155"/>
    </source>
</evidence>
<comment type="caution">
    <text evidence="8">The sequence shown here is derived from an EMBL/GenBank/DDBJ whole genome shotgun (WGS) entry which is preliminary data.</text>
</comment>
<reference evidence="8" key="1">
    <citation type="submission" date="2019-04" db="EMBL/GenBank/DDBJ databases">
        <title>Sequencing of skin fungus with MAO and IRED activity.</title>
        <authorList>
            <person name="Marsaioli A.J."/>
            <person name="Bonatto J.M.C."/>
            <person name="Reis Junior O."/>
        </authorList>
    </citation>
    <scope>NUCLEOTIDE SEQUENCE</scope>
    <source>
        <strain evidence="8">28M1</strain>
    </source>
</reference>
<evidence type="ECO:0000313" key="8">
    <source>
        <dbReference type="EMBL" id="KAF3046040.1"/>
    </source>
</evidence>
<dbReference type="Pfam" id="PF07690">
    <property type="entry name" value="MFS_1"/>
    <property type="match status" value="1"/>
</dbReference>
<dbReference type="PANTHER" id="PTHR43791">
    <property type="entry name" value="PERMEASE-RELATED"/>
    <property type="match status" value="1"/>
</dbReference>
<dbReference type="PANTHER" id="PTHR43791:SF12">
    <property type="entry name" value="MAJOR FACILITATOR SUPERFAMILY (MFS) PROFILE DOMAIN-CONTAINING PROTEIN"/>
    <property type="match status" value="1"/>
</dbReference>
<evidence type="ECO:0000256" key="1">
    <source>
        <dbReference type="ARBA" id="ARBA00004141"/>
    </source>
</evidence>
<evidence type="ECO:0000256" key="3">
    <source>
        <dbReference type="ARBA" id="ARBA00022692"/>
    </source>
</evidence>
<protein>
    <recommendedName>
        <fullName evidence="7">Major facilitator superfamily (MFS) profile domain-containing protein</fullName>
    </recommendedName>
</protein>
<feature type="transmembrane region" description="Helical" evidence="6">
    <location>
        <begin position="125"/>
        <end position="143"/>
    </location>
</feature>
<dbReference type="Proteomes" id="UP000758155">
    <property type="component" value="Unassembled WGS sequence"/>
</dbReference>
<accession>A0A9P5C475</accession>
<feature type="domain" description="Major facilitator superfamily (MFS) profile" evidence="7">
    <location>
        <begin position="58"/>
        <end position="163"/>
    </location>
</feature>
<evidence type="ECO:0000256" key="4">
    <source>
        <dbReference type="ARBA" id="ARBA00022989"/>
    </source>
</evidence>
<proteinExistence type="predicted"/>
<gene>
    <name evidence="8" type="ORF">E8E12_010570</name>
</gene>
<dbReference type="AlphaFoldDB" id="A0A9P5C475"/>
<dbReference type="EMBL" id="SWKV01000005">
    <property type="protein sequence ID" value="KAF3046040.1"/>
    <property type="molecule type" value="Genomic_DNA"/>
</dbReference>
<organism evidence="8 9">
    <name type="scientific">Didymella heteroderae</name>
    <dbReference type="NCBI Taxonomy" id="1769908"/>
    <lineage>
        <taxon>Eukaryota</taxon>
        <taxon>Fungi</taxon>
        <taxon>Dikarya</taxon>
        <taxon>Ascomycota</taxon>
        <taxon>Pezizomycotina</taxon>
        <taxon>Dothideomycetes</taxon>
        <taxon>Pleosporomycetidae</taxon>
        <taxon>Pleosporales</taxon>
        <taxon>Pleosporineae</taxon>
        <taxon>Didymellaceae</taxon>
        <taxon>Didymella</taxon>
    </lineage>
</organism>
<dbReference type="GO" id="GO:0016020">
    <property type="term" value="C:membrane"/>
    <property type="evidence" value="ECO:0007669"/>
    <property type="project" value="UniProtKB-SubCell"/>
</dbReference>
<dbReference type="GO" id="GO:0022857">
    <property type="term" value="F:transmembrane transporter activity"/>
    <property type="evidence" value="ECO:0007669"/>
    <property type="project" value="InterPro"/>
</dbReference>
<dbReference type="PROSITE" id="PS50850">
    <property type="entry name" value="MFS"/>
    <property type="match status" value="1"/>
</dbReference>
<dbReference type="Gene3D" id="1.20.1250.20">
    <property type="entry name" value="MFS general substrate transporter like domains"/>
    <property type="match status" value="1"/>
</dbReference>
<keyword evidence="3 6" id="KW-0812">Transmembrane</keyword>